<accession>A0A1F5ISN2</accession>
<evidence type="ECO:0000256" key="1">
    <source>
        <dbReference type="ARBA" id="ARBA00022676"/>
    </source>
</evidence>
<dbReference type="Pfam" id="PF13692">
    <property type="entry name" value="Glyco_trans_1_4"/>
    <property type="match status" value="1"/>
</dbReference>
<sequence>MNDFRYYLIRTRFAGRFFYNEIFVKKNYVFIQHVFFYFVDLFLKIILNNSHKKTLHKILQNNRKQILLFSPTIPWNGPLFQRPQQLALSFAKHGFLVFYATTSCKTDNVFGFRKITNNLFLTNRMDLVQSLPSTGIIYFTSTALLNVTALRKLQASSKVILYDYIDAIHPALSGGAVENAHLTTHKTILKDENIIVVSTADKLHKEVLKYRSKNCLLATNGVDYKHFSKKFSSKASPKELHKIIQNGFPVIGYFGALASWFDYNLVIKAAKMRPKLHFVLIGWNYDSTLNKYKKQMYNNISIIGPRDYLILPKYASLFDVSIIPFKINKVTESTSPVKLFEYMALGKPIVTTNLPECRKYKSVLIGKNGEEFVNRLDEALKLRNNKNYLKILKKEALENTWDIKVKDIKKLLSVNLNI</sequence>
<dbReference type="EMBL" id="MFCR01000003">
    <property type="protein sequence ID" value="OGE19394.1"/>
    <property type="molecule type" value="Genomic_DNA"/>
</dbReference>
<dbReference type="PANTHER" id="PTHR12526:SF629">
    <property type="entry name" value="TEICHURONIC ACID BIOSYNTHESIS GLYCOSYLTRANSFERASE TUAH-RELATED"/>
    <property type="match status" value="1"/>
</dbReference>
<comment type="caution">
    <text evidence="3">The sequence shown here is derived from an EMBL/GenBank/DDBJ whole genome shotgun (WGS) entry which is preliminary data.</text>
</comment>
<evidence type="ECO:0000313" key="4">
    <source>
        <dbReference type="Proteomes" id="UP000176336"/>
    </source>
</evidence>
<dbReference type="AlphaFoldDB" id="A0A1F5ISN2"/>
<dbReference type="GO" id="GO:0016757">
    <property type="term" value="F:glycosyltransferase activity"/>
    <property type="evidence" value="ECO:0007669"/>
    <property type="project" value="UniProtKB-KW"/>
</dbReference>
<evidence type="ECO:0000313" key="3">
    <source>
        <dbReference type="EMBL" id="OGE19394.1"/>
    </source>
</evidence>
<dbReference type="SUPFAM" id="SSF53756">
    <property type="entry name" value="UDP-Glycosyltransferase/glycogen phosphorylase"/>
    <property type="match status" value="1"/>
</dbReference>
<evidence type="ECO:0008006" key="5">
    <source>
        <dbReference type="Google" id="ProtNLM"/>
    </source>
</evidence>
<reference evidence="3 4" key="1">
    <citation type="journal article" date="2016" name="Nat. Commun.">
        <title>Thousands of microbial genomes shed light on interconnected biogeochemical processes in an aquifer system.</title>
        <authorList>
            <person name="Anantharaman K."/>
            <person name="Brown C.T."/>
            <person name="Hug L.A."/>
            <person name="Sharon I."/>
            <person name="Castelle C.J."/>
            <person name="Probst A.J."/>
            <person name="Thomas B.C."/>
            <person name="Singh A."/>
            <person name="Wilkins M.J."/>
            <person name="Karaoz U."/>
            <person name="Brodie E.L."/>
            <person name="Williams K.H."/>
            <person name="Hubbard S.S."/>
            <person name="Banfield J.F."/>
        </authorList>
    </citation>
    <scope>NUCLEOTIDE SEQUENCE [LARGE SCALE GENOMIC DNA]</scope>
</reference>
<dbReference type="Gene3D" id="3.40.50.2000">
    <property type="entry name" value="Glycogen Phosphorylase B"/>
    <property type="match status" value="1"/>
</dbReference>
<keyword evidence="1" id="KW-0328">Glycosyltransferase</keyword>
<proteinExistence type="predicted"/>
<keyword evidence="2" id="KW-0808">Transferase</keyword>
<name>A0A1F5ISN2_9BACT</name>
<evidence type="ECO:0000256" key="2">
    <source>
        <dbReference type="ARBA" id="ARBA00022679"/>
    </source>
</evidence>
<gene>
    <name evidence="3" type="ORF">A2871_00905</name>
</gene>
<dbReference type="Proteomes" id="UP000176336">
    <property type="component" value="Unassembled WGS sequence"/>
</dbReference>
<dbReference type="PANTHER" id="PTHR12526">
    <property type="entry name" value="GLYCOSYLTRANSFERASE"/>
    <property type="match status" value="1"/>
</dbReference>
<organism evidence="3 4">
    <name type="scientific">Candidatus Daviesbacteria bacterium RIFCSPHIGHO2_01_FULL_41_23</name>
    <dbReference type="NCBI Taxonomy" id="1797764"/>
    <lineage>
        <taxon>Bacteria</taxon>
        <taxon>Candidatus Daviesiibacteriota</taxon>
    </lineage>
</organism>
<protein>
    <recommendedName>
        <fullName evidence="5">Glycosyl transferase family 1 domain-containing protein</fullName>
    </recommendedName>
</protein>